<keyword evidence="1" id="KW-0812">Transmembrane</keyword>
<dbReference type="EMBL" id="LR796371">
    <property type="protein sequence ID" value="CAB4139995.1"/>
    <property type="molecule type" value="Genomic_DNA"/>
</dbReference>
<evidence type="ECO:0000313" key="2">
    <source>
        <dbReference type="EMBL" id="CAB4139995.1"/>
    </source>
</evidence>
<gene>
    <name evidence="2" type="ORF">UFOVP397_31</name>
</gene>
<keyword evidence="1" id="KW-1133">Transmembrane helix</keyword>
<organism evidence="2">
    <name type="scientific">uncultured Caudovirales phage</name>
    <dbReference type="NCBI Taxonomy" id="2100421"/>
    <lineage>
        <taxon>Viruses</taxon>
        <taxon>Duplodnaviria</taxon>
        <taxon>Heunggongvirae</taxon>
        <taxon>Uroviricota</taxon>
        <taxon>Caudoviricetes</taxon>
        <taxon>Peduoviridae</taxon>
        <taxon>Maltschvirus</taxon>
        <taxon>Maltschvirus maltsch</taxon>
    </lineage>
</organism>
<feature type="transmembrane region" description="Helical" evidence="1">
    <location>
        <begin position="6"/>
        <end position="29"/>
    </location>
</feature>
<proteinExistence type="predicted"/>
<accession>A0A6J5LZI2</accession>
<protein>
    <submittedName>
        <fullName evidence="2">Uncharacterized protein</fullName>
    </submittedName>
</protein>
<name>A0A6J5LZI2_9CAUD</name>
<reference evidence="2" key="1">
    <citation type="submission" date="2020-04" db="EMBL/GenBank/DDBJ databases">
        <authorList>
            <person name="Chiriac C."/>
            <person name="Salcher M."/>
            <person name="Ghai R."/>
            <person name="Kavagutti S V."/>
        </authorList>
    </citation>
    <scope>NUCLEOTIDE SEQUENCE</scope>
</reference>
<keyword evidence="1" id="KW-0472">Membrane</keyword>
<sequence length="30" mass="3133">MVREVLIATFEAACLAAGFVGFALTLFALS</sequence>
<evidence type="ECO:0000256" key="1">
    <source>
        <dbReference type="SAM" id="Phobius"/>
    </source>
</evidence>